<evidence type="ECO:0000313" key="2">
    <source>
        <dbReference type="EMBL" id="EGZ16640.1"/>
    </source>
</evidence>
<dbReference type="InParanoid" id="G4ZFV6"/>
<dbReference type="GeneID" id="20643712"/>
<evidence type="ECO:0000256" key="1">
    <source>
        <dbReference type="SAM" id="MobiDB-lite"/>
    </source>
</evidence>
<dbReference type="KEGG" id="psoj:PHYSODRAFT_314354"/>
<evidence type="ECO:0000313" key="3">
    <source>
        <dbReference type="Proteomes" id="UP000002640"/>
    </source>
</evidence>
<organism evidence="2 3">
    <name type="scientific">Phytophthora sojae (strain P6497)</name>
    <name type="common">Soybean stem and root rot agent</name>
    <name type="synonym">Phytophthora megasperma f. sp. glycines</name>
    <dbReference type="NCBI Taxonomy" id="1094619"/>
    <lineage>
        <taxon>Eukaryota</taxon>
        <taxon>Sar</taxon>
        <taxon>Stramenopiles</taxon>
        <taxon>Oomycota</taxon>
        <taxon>Peronosporomycetes</taxon>
        <taxon>Peronosporales</taxon>
        <taxon>Peronosporaceae</taxon>
        <taxon>Phytophthora</taxon>
    </lineage>
</organism>
<feature type="compositionally biased region" description="Basic and acidic residues" evidence="1">
    <location>
        <begin position="56"/>
        <end position="65"/>
    </location>
</feature>
<protein>
    <recommendedName>
        <fullName evidence="4">Retrotransposon gag domain-containing protein</fullName>
    </recommendedName>
</protein>
<sequence length="143" mass="16771">MDSGTPDDRPHQRQRTNPEGTRWDQQTTQMGQLLAQTAQLQQQILQAQSRPRPTRKKSDPPRFEGNDNDDLELWIFSTEQYYSDFQTEMQEFSSSFLGMVFANLGVDAQAWFRDLKLSMGSNALTWALFKEQIRARFRDKDFK</sequence>
<feature type="compositionally biased region" description="Low complexity" evidence="1">
    <location>
        <begin position="25"/>
        <end position="48"/>
    </location>
</feature>
<dbReference type="EMBL" id="JH159154">
    <property type="protein sequence ID" value="EGZ16640.1"/>
    <property type="molecule type" value="Genomic_DNA"/>
</dbReference>
<dbReference type="RefSeq" id="XP_009525698.1">
    <property type="nucleotide sequence ID" value="XM_009527403.1"/>
</dbReference>
<evidence type="ECO:0008006" key="4">
    <source>
        <dbReference type="Google" id="ProtNLM"/>
    </source>
</evidence>
<feature type="compositionally biased region" description="Basic and acidic residues" evidence="1">
    <location>
        <begin position="1"/>
        <end position="11"/>
    </location>
</feature>
<dbReference type="Proteomes" id="UP000002640">
    <property type="component" value="Unassembled WGS sequence"/>
</dbReference>
<proteinExistence type="predicted"/>
<gene>
    <name evidence="2" type="ORF">PHYSODRAFT_314354</name>
</gene>
<feature type="region of interest" description="Disordered" evidence="1">
    <location>
        <begin position="1"/>
        <end position="69"/>
    </location>
</feature>
<keyword evidence="3" id="KW-1185">Reference proteome</keyword>
<name>G4ZFV6_PHYSP</name>
<dbReference type="AlphaFoldDB" id="G4ZFV6"/>
<accession>G4ZFV6</accession>
<reference evidence="2 3" key="1">
    <citation type="journal article" date="2006" name="Science">
        <title>Phytophthora genome sequences uncover evolutionary origins and mechanisms of pathogenesis.</title>
        <authorList>
            <person name="Tyler B.M."/>
            <person name="Tripathy S."/>
            <person name="Zhang X."/>
            <person name="Dehal P."/>
            <person name="Jiang R.H."/>
            <person name="Aerts A."/>
            <person name="Arredondo F.D."/>
            <person name="Baxter L."/>
            <person name="Bensasson D."/>
            <person name="Beynon J.L."/>
            <person name="Chapman J."/>
            <person name="Damasceno C.M."/>
            <person name="Dorrance A.E."/>
            <person name="Dou D."/>
            <person name="Dickerman A.W."/>
            <person name="Dubchak I.L."/>
            <person name="Garbelotto M."/>
            <person name="Gijzen M."/>
            <person name="Gordon S.G."/>
            <person name="Govers F."/>
            <person name="Grunwald N.J."/>
            <person name="Huang W."/>
            <person name="Ivors K.L."/>
            <person name="Jones R.W."/>
            <person name="Kamoun S."/>
            <person name="Krampis K."/>
            <person name="Lamour K.H."/>
            <person name="Lee M.K."/>
            <person name="McDonald W.H."/>
            <person name="Medina M."/>
            <person name="Meijer H.J."/>
            <person name="Nordberg E.K."/>
            <person name="Maclean D.J."/>
            <person name="Ospina-Giraldo M.D."/>
            <person name="Morris P.F."/>
            <person name="Phuntumart V."/>
            <person name="Putnam N.H."/>
            <person name="Rash S."/>
            <person name="Rose J.K."/>
            <person name="Sakihama Y."/>
            <person name="Salamov A.A."/>
            <person name="Savidor A."/>
            <person name="Scheuring C.F."/>
            <person name="Smith B.M."/>
            <person name="Sobral B.W."/>
            <person name="Terry A."/>
            <person name="Torto-Alalibo T.A."/>
            <person name="Win J."/>
            <person name="Xu Z."/>
            <person name="Zhang H."/>
            <person name="Grigoriev I.V."/>
            <person name="Rokhsar D.S."/>
            <person name="Boore J.L."/>
        </authorList>
    </citation>
    <scope>NUCLEOTIDE SEQUENCE [LARGE SCALE GENOMIC DNA]</scope>
    <source>
        <strain evidence="2 3">P6497</strain>
    </source>
</reference>
<dbReference type="OMA" id="RYVKISH"/>